<evidence type="ECO:0000256" key="1">
    <source>
        <dbReference type="SAM" id="MobiDB-lite"/>
    </source>
</evidence>
<dbReference type="EMBL" id="VWRR01000009">
    <property type="protein sequence ID" value="KAF6002695.1"/>
    <property type="molecule type" value="Genomic_DNA"/>
</dbReference>
<name>A0A7J7IHW6_9RHOD</name>
<organism evidence="2 3">
    <name type="scientific">Cyanidiococcus yangmingshanensis</name>
    <dbReference type="NCBI Taxonomy" id="2690220"/>
    <lineage>
        <taxon>Eukaryota</taxon>
        <taxon>Rhodophyta</taxon>
        <taxon>Bangiophyceae</taxon>
        <taxon>Cyanidiales</taxon>
        <taxon>Cyanidiaceae</taxon>
        <taxon>Cyanidiococcus</taxon>
    </lineage>
</organism>
<reference evidence="2 3" key="1">
    <citation type="journal article" date="2020" name="J. Phycol.">
        <title>Comparative genome analysis reveals Cyanidiococcus gen. nov., a new extremophilic red algal genus sister to Cyanidioschyzon (Cyanidioschyzonaceae, Rhodophyta).</title>
        <authorList>
            <person name="Liu S.-L."/>
            <person name="Chiang Y.-R."/>
            <person name="Yoon H.S."/>
            <person name="Fu H.-Y."/>
        </authorList>
    </citation>
    <scope>NUCLEOTIDE SEQUENCE [LARGE SCALE GENOMIC DNA]</scope>
    <source>
        <strain evidence="2 3">THAL066</strain>
    </source>
</reference>
<keyword evidence="3" id="KW-1185">Reference proteome</keyword>
<sequence length="345" mass="38875">MVIDFSEYELLRQKRIQRNRELLKHIGLYDLTSEGLGAVGSSCGRCLETEREETFRSDRKRSRLFRGPPPASAEHERFLRRSARLSEPNTRKPDSKRLPTNSAPEPRPGARSKAQALPAAASRKEPFRKNSCSVHSTKGLVCDVAGLDPYVGRAIPVPSRLGGQIKRSVIEAAVSAKIRPVFNRMSGICEWRNAIMLFVNLPANDKALKDAPQMFHTHQPNGIYANVFYESGRYIVWYAQSTQGPENPTLQRLISVDEATPRLRTDILLFCRMPKPYDSSYLYFGRLVYVEHNERTHPIRFVFRLADHARLSTSSNTTDGCQMAFNAAIGGEYARAWQLASSSSS</sequence>
<evidence type="ECO:0000313" key="2">
    <source>
        <dbReference type="EMBL" id="KAF6002695.1"/>
    </source>
</evidence>
<accession>A0A7J7IHW6</accession>
<protein>
    <submittedName>
        <fullName evidence="2">Uncharacterized protein</fullName>
    </submittedName>
</protein>
<feature type="region of interest" description="Disordered" evidence="1">
    <location>
        <begin position="57"/>
        <end position="128"/>
    </location>
</feature>
<dbReference type="AlphaFoldDB" id="A0A7J7IHW6"/>
<dbReference type="OrthoDB" id="202508at2759"/>
<evidence type="ECO:0000313" key="3">
    <source>
        <dbReference type="Proteomes" id="UP000530660"/>
    </source>
</evidence>
<gene>
    <name evidence="2" type="ORF">F1559_001866</name>
</gene>
<comment type="caution">
    <text evidence="2">The sequence shown here is derived from an EMBL/GenBank/DDBJ whole genome shotgun (WGS) entry which is preliminary data.</text>
</comment>
<proteinExistence type="predicted"/>
<dbReference type="Proteomes" id="UP000530660">
    <property type="component" value="Unassembled WGS sequence"/>
</dbReference>